<gene>
    <name evidence="1" type="ORF">LC586_40475</name>
</gene>
<reference evidence="1 2" key="1">
    <citation type="journal article" date="2021" name="Microorganisms">
        <title>Genome Evolution of Filamentous Cyanobacterium Nostoc Species: From Facultative Symbiosis to Free Living.</title>
        <authorList>
            <person name="Huo D."/>
            <person name="Li H."/>
            <person name="Cai F."/>
            <person name="Guo X."/>
            <person name="Qiao Z."/>
            <person name="Wang W."/>
            <person name="Yu G."/>
            <person name="Li R."/>
        </authorList>
    </citation>
    <scope>NUCLEOTIDE SEQUENCE [LARGE SCALE GENOMIC DNA]</scope>
    <source>
        <strain evidence="1 2">CHAB 5714</strain>
    </source>
</reference>
<protein>
    <submittedName>
        <fullName evidence="1">WYL domain-containing protein</fullName>
    </submittedName>
</protein>
<organism evidence="1 2">
    <name type="scientific">Nostoc favosum CHAB5714</name>
    <dbReference type="NCBI Taxonomy" id="2780399"/>
    <lineage>
        <taxon>Bacteria</taxon>
        <taxon>Bacillati</taxon>
        <taxon>Cyanobacteriota</taxon>
        <taxon>Cyanophyceae</taxon>
        <taxon>Nostocales</taxon>
        <taxon>Nostocaceae</taxon>
        <taxon>Nostoc</taxon>
        <taxon>Nostoc favosum</taxon>
    </lineage>
</organism>
<keyword evidence="2" id="KW-1185">Reference proteome</keyword>
<dbReference type="Proteomes" id="UP001199525">
    <property type="component" value="Unassembled WGS sequence"/>
</dbReference>
<sequence length="162" mass="18523">MSKKSIAHLYTDLQAFERLMLLIATFVRYPGVGGSDFNDSIDTKSGGYHDALTEVSVRLQEVARGCGIDLPAYSLHTLRKDLRTLRHYNILDNRMYRWGYYLGTGAMSLVELQVAFNALTSQAKYQQDPQVNKIYQILMRRLRGLNLADQFAYPVRAQINRA</sequence>
<comment type="caution">
    <text evidence="1">The sequence shown here is derived from an EMBL/GenBank/DDBJ whole genome shotgun (WGS) entry which is preliminary data.</text>
</comment>
<accession>A0ABS8INL7</accession>
<evidence type="ECO:0000313" key="1">
    <source>
        <dbReference type="EMBL" id="MCC5605206.1"/>
    </source>
</evidence>
<evidence type="ECO:0000313" key="2">
    <source>
        <dbReference type="Proteomes" id="UP001199525"/>
    </source>
</evidence>
<proteinExistence type="predicted"/>
<feature type="non-terminal residue" evidence="1">
    <location>
        <position position="162"/>
    </location>
</feature>
<name>A0ABS8INL7_9NOSO</name>
<dbReference type="EMBL" id="JAIVFQ010000238">
    <property type="protein sequence ID" value="MCC5605206.1"/>
    <property type="molecule type" value="Genomic_DNA"/>
</dbReference>